<evidence type="ECO:0000313" key="1">
    <source>
        <dbReference type="EMBL" id="PKI70141.1"/>
    </source>
</evidence>
<dbReference type="PANTHER" id="PTHR47723">
    <property type="entry name" value="OS05G0353850 PROTEIN"/>
    <property type="match status" value="1"/>
</dbReference>
<dbReference type="SUPFAM" id="SSF53098">
    <property type="entry name" value="Ribonuclease H-like"/>
    <property type="match status" value="1"/>
</dbReference>
<keyword evidence="2" id="KW-1185">Reference proteome</keyword>
<dbReference type="InterPro" id="IPR044730">
    <property type="entry name" value="RNase_H-like_dom_plant"/>
</dbReference>
<proteinExistence type="predicted"/>
<reference evidence="1 2" key="1">
    <citation type="submission" date="2017-11" db="EMBL/GenBank/DDBJ databases">
        <title>De-novo sequencing of pomegranate (Punica granatum L.) genome.</title>
        <authorList>
            <person name="Akparov Z."/>
            <person name="Amiraslanov A."/>
            <person name="Hajiyeva S."/>
            <person name="Abbasov M."/>
            <person name="Kaur K."/>
            <person name="Hamwieh A."/>
            <person name="Solovyev V."/>
            <person name="Salamov A."/>
            <person name="Braich B."/>
            <person name="Kosarev P."/>
            <person name="Mahmoud A."/>
            <person name="Hajiyev E."/>
            <person name="Babayeva S."/>
            <person name="Izzatullayeva V."/>
            <person name="Mammadov A."/>
            <person name="Mammadov A."/>
            <person name="Sharifova S."/>
            <person name="Ojaghi J."/>
            <person name="Eynullazada K."/>
            <person name="Bayramov B."/>
            <person name="Abdulazimova A."/>
            <person name="Shahmuradov I."/>
        </authorList>
    </citation>
    <scope>NUCLEOTIDE SEQUENCE [LARGE SCALE GENOMIC DNA]</scope>
    <source>
        <strain evidence="2">cv. AG2017</strain>
        <tissue evidence="1">Leaf</tissue>
    </source>
</reference>
<dbReference type="AlphaFoldDB" id="A0A2I0KNR9"/>
<organism evidence="1 2">
    <name type="scientific">Punica granatum</name>
    <name type="common">Pomegranate</name>
    <dbReference type="NCBI Taxonomy" id="22663"/>
    <lineage>
        <taxon>Eukaryota</taxon>
        <taxon>Viridiplantae</taxon>
        <taxon>Streptophyta</taxon>
        <taxon>Embryophyta</taxon>
        <taxon>Tracheophyta</taxon>
        <taxon>Spermatophyta</taxon>
        <taxon>Magnoliopsida</taxon>
        <taxon>eudicotyledons</taxon>
        <taxon>Gunneridae</taxon>
        <taxon>Pentapetalae</taxon>
        <taxon>rosids</taxon>
        <taxon>malvids</taxon>
        <taxon>Myrtales</taxon>
        <taxon>Lythraceae</taxon>
        <taxon>Punica</taxon>
    </lineage>
</organism>
<gene>
    <name evidence="1" type="ORF">CRG98_009473</name>
</gene>
<dbReference type="Proteomes" id="UP000233551">
    <property type="component" value="Unassembled WGS sequence"/>
</dbReference>
<protein>
    <recommendedName>
        <fullName evidence="3">RNase H type-1 domain-containing protein</fullName>
    </recommendedName>
</protein>
<dbReference type="CDD" id="cd06222">
    <property type="entry name" value="RNase_H_like"/>
    <property type="match status" value="1"/>
</dbReference>
<dbReference type="EMBL" id="PGOL01000470">
    <property type="protein sequence ID" value="PKI70141.1"/>
    <property type="molecule type" value="Genomic_DNA"/>
</dbReference>
<sequence>MPLLLNRALLVFIRYGNSFGGGKGRYLFNIFYGLWPTTVSSRMIFGWDVTWLPQLFVPVVNLLVNLSSMFCMIAHSLGLFGLGLHPAFYLKFLCIISSGMAYWNCVLALMELAEQEFVSSDFNRPFNEAARILDVSANLNSARVREDRVLPNAASEWRLIRWERPPAGWLKLNSDGATRGNPGLAGAGGIIQDEHGNWISGFKHNIGIVSLTTTEL</sequence>
<evidence type="ECO:0000313" key="2">
    <source>
        <dbReference type="Proteomes" id="UP000233551"/>
    </source>
</evidence>
<comment type="caution">
    <text evidence="1">The sequence shown here is derived from an EMBL/GenBank/DDBJ whole genome shotgun (WGS) entry which is preliminary data.</text>
</comment>
<dbReference type="InterPro" id="IPR053151">
    <property type="entry name" value="RNase_H-like"/>
</dbReference>
<evidence type="ECO:0008006" key="3">
    <source>
        <dbReference type="Google" id="ProtNLM"/>
    </source>
</evidence>
<dbReference type="PANTHER" id="PTHR47723:SF19">
    <property type="entry name" value="POLYNUCLEOTIDYL TRANSFERASE, RIBONUCLEASE H-LIKE SUPERFAMILY PROTEIN"/>
    <property type="match status" value="1"/>
</dbReference>
<accession>A0A2I0KNR9</accession>
<name>A0A2I0KNR9_PUNGR</name>
<dbReference type="InterPro" id="IPR012337">
    <property type="entry name" value="RNaseH-like_sf"/>
</dbReference>